<dbReference type="KEGG" id="dbk:DGMP_23950"/>
<keyword evidence="2" id="KW-0663">Pyridoxal phosphate</keyword>
<name>A0A8D5JMK8_9BACT</name>
<dbReference type="RefSeq" id="WP_228854126.1">
    <property type="nucleotide sequence ID" value="NZ_AP024086.1"/>
</dbReference>
<dbReference type="GO" id="GO:0008483">
    <property type="term" value="F:transaminase activity"/>
    <property type="evidence" value="ECO:0007669"/>
    <property type="project" value="UniProtKB-KW"/>
</dbReference>
<dbReference type="Pfam" id="PF01041">
    <property type="entry name" value="DegT_DnrJ_EryC1"/>
    <property type="match status" value="1"/>
</dbReference>
<dbReference type="AlphaFoldDB" id="A0A8D5JMK8"/>
<dbReference type="PANTHER" id="PTHR30244:SF34">
    <property type="entry name" value="DTDP-4-AMINO-4,6-DIDEOXYGALACTOSE TRANSAMINASE"/>
    <property type="match status" value="1"/>
</dbReference>
<evidence type="ECO:0000256" key="2">
    <source>
        <dbReference type="RuleBase" id="RU004508"/>
    </source>
</evidence>
<keyword evidence="3" id="KW-0808">Transferase</keyword>
<dbReference type="InterPro" id="IPR000653">
    <property type="entry name" value="DegT/StrS_aminotransferase"/>
</dbReference>
<dbReference type="GO" id="GO:0000271">
    <property type="term" value="P:polysaccharide biosynthetic process"/>
    <property type="evidence" value="ECO:0007669"/>
    <property type="project" value="TreeGrafter"/>
</dbReference>
<gene>
    <name evidence="3" type="primary">arnB</name>
    <name evidence="3" type="ORF">DGMP_23950</name>
</gene>
<dbReference type="Proteomes" id="UP000826725">
    <property type="component" value="Chromosome"/>
</dbReference>
<evidence type="ECO:0000313" key="4">
    <source>
        <dbReference type="Proteomes" id="UP000826725"/>
    </source>
</evidence>
<accession>A0A8D5JMK8</accession>
<dbReference type="PIRSF" id="PIRSF000390">
    <property type="entry name" value="PLP_StrS"/>
    <property type="match status" value="1"/>
</dbReference>
<dbReference type="CDD" id="cd00616">
    <property type="entry name" value="AHBA_syn"/>
    <property type="match status" value="1"/>
</dbReference>
<comment type="similarity">
    <text evidence="1 2">Belongs to the DegT/DnrJ/EryC1 family.</text>
</comment>
<sequence>MQKGFLPFSRPSISNDDISAVVEVLQSGWLTTGSRCQEFEKTFRHYCGCREAVALSSATAGMHLLLRALEIGPGDEVITPSMTWVSTVNMIVCSGATVVFADIDRDTLMTGIEHVEPLVSEKTKLIIPVHFTGAAVDLAPLRKLAAFRGITLAEDAAHAAGTEYNGEKIGRRGTAIFSFHPTKNITCGEGGMVCSDDDRLIQSIRRLRFHGLEEDAFDRKTQGRQPWAEVVEPGFKYNLTDISAALGLHQLRQLDTFIQHRKTLADHYLNLLHEVDEIIPLQIQPSTSRHAWHLFVIRLTPERMTMDRDTFMTEMARRNIGTGLHFRAVHEHEYYRRIYPNAAEALPATEWNSSRICSLPLFPGMKIEDVEHVVSTLKEVLTQ</sequence>
<organism evidence="3 4">
    <name type="scientific">Desulfomarina profundi</name>
    <dbReference type="NCBI Taxonomy" id="2772557"/>
    <lineage>
        <taxon>Bacteria</taxon>
        <taxon>Pseudomonadati</taxon>
        <taxon>Thermodesulfobacteriota</taxon>
        <taxon>Desulfobulbia</taxon>
        <taxon>Desulfobulbales</taxon>
        <taxon>Desulfobulbaceae</taxon>
        <taxon>Desulfomarina</taxon>
    </lineage>
</organism>
<dbReference type="EMBL" id="AP024086">
    <property type="protein sequence ID" value="BCL61702.1"/>
    <property type="molecule type" value="Genomic_DNA"/>
</dbReference>
<dbReference type="GO" id="GO:0030170">
    <property type="term" value="F:pyridoxal phosphate binding"/>
    <property type="evidence" value="ECO:0007669"/>
    <property type="project" value="TreeGrafter"/>
</dbReference>
<evidence type="ECO:0000256" key="1">
    <source>
        <dbReference type="ARBA" id="ARBA00037999"/>
    </source>
</evidence>
<dbReference type="PANTHER" id="PTHR30244">
    <property type="entry name" value="TRANSAMINASE"/>
    <property type="match status" value="1"/>
</dbReference>
<protein>
    <submittedName>
        <fullName evidence="3">UDP-4-amino-4-deoxy-L-arabinose--oxoglutarate aminotransferase</fullName>
    </submittedName>
</protein>
<keyword evidence="3" id="KW-0032">Aminotransferase</keyword>
<reference evidence="3" key="1">
    <citation type="submission" date="2020-09" db="EMBL/GenBank/DDBJ databases">
        <title>Desulfogranum mesoprofundum gen. nov., sp. nov., a novel mesophilic, sulfate-reducing chemolithoautotroph isolated from a deep-sea hydrothermal vent chimney in the Suiyo Seamount.</title>
        <authorList>
            <person name="Hashimoto Y."/>
            <person name="Nakagawa S."/>
        </authorList>
    </citation>
    <scope>NUCLEOTIDE SEQUENCE</scope>
    <source>
        <strain evidence="3">KT2</strain>
    </source>
</reference>
<proteinExistence type="inferred from homology"/>
<evidence type="ECO:0000313" key="3">
    <source>
        <dbReference type="EMBL" id="BCL61702.1"/>
    </source>
</evidence>
<keyword evidence="4" id="KW-1185">Reference proteome</keyword>